<sequence>MMKEISLALLSFLIFPGLLFTAVVGLLAGWVDRKLTARIQWRVGPPWYQNFIDFLKLMGKETILPAGAHRLTFLMAPIIGLVGITLVSLILWQMSLHPTRSFLGDLIVVLYLSILPSLAIIIGGSASANPLASLGASREMKLLLAYELPFIIAIFTPVVVIKDIRIGSIITYQMENGMMFTHHLSSLIALIVAFVCMQAKLGLTPFDIPEAEQEIMAGPLIEYSGPPLALFKLTKAMMLFALPVFLITVFAGGMRFDGVQVILSIVKYLVVLILIVLVKNTNPRLRIDQALKFFWLWMFPLAIVGFILALVGI</sequence>
<organism evidence="6 7">
    <name type="scientific">Aerophobetes bacterium</name>
    <dbReference type="NCBI Taxonomy" id="2030807"/>
    <lineage>
        <taxon>Bacteria</taxon>
        <taxon>Candidatus Aerophobota</taxon>
    </lineage>
</organism>
<dbReference type="PANTHER" id="PTHR43359">
    <property type="entry name" value="FORMATE HYDROGENLYASE SUBUNIT 4"/>
    <property type="match status" value="1"/>
</dbReference>
<feature type="transmembrane region" description="Helical" evidence="5">
    <location>
        <begin position="103"/>
        <end position="123"/>
    </location>
</feature>
<dbReference type="InterPro" id="IPR001694">
    <property type="entry name" value="NADH_UbQ_OxRdtase_su1/FPO"/>
</dbReference>
<dbReference type="Proteomes" id="UP000279422">
    <property type="component" value="Unassembled WGS sequence"/>
</dbReference>
<keyword evidence="3 5" id="KW-1133">Transmembrane helix</keyword>
<evidence type="ECO:0000256" key="4">
    <source>
        <dbReference type="ARBA" id="ARBA00023136"/>
    </source>
</evidence>
<dbReference type="EMBL" id="QMPZ01000239">
    <property type="protein sequence ID" value="RLE06659.1"/>
    <property type="molecule type" value="Genomic_DNA"/>
</dbReference>
<comment type="caution">
    <text evidence="6">The sequence shown here is derived from an EMBL/GenBank/DDBJ whole genome shotgun (WGS) entry which is preliminary data.</text>
</comment>
<dbReference type="GO" id="GO:0005886">
    <property type="term" value="C:plasma membrane"/>
    <property type="evidence" value="ECO:0007669"/>
    <property type="project" value="TreeGrafter"/>
</dbReference>
<dbReference type="AlphaFoldDB" id="A0A497E1A5"/>
<dbReference type="Pfam" id="PF00146">
    <property type="entry name" value="NADHdh"/>
    <property type="match status" value="1"/>
</dbReference>
<protein>
    <recommendedName>
        <fullName evidence="8">NADH-quinone oxidoreductase subunit H</fullName>
    </recommendedName>
</protein>
<feature type="transmembrane region" description="Helical" evidence="5">
    <location>
        <begin position="236"/>
        <end position="254"/>
    </location>
</feature>
<accession>A0A497E1A5</accession>
<keyword evidence="4 5" id="KW-0472">Membrane</keyword>
<feature type="transmembrane region" description="Helical" evidence="5">
    <location>
        <begin position="261"/>
        <end position="278"/>
    </location>
</feature>
<dbReference type="InterPro" id="IPR018086">
    <property type="entry name" value="NADH_UbQ_OxRdtase_su1_CS"/>
</dbReference>
<evidence type="ECO:0000256" key="2">
    <source>
        <dbReference type="ARBA" id="ARBA00022692"/>
    </source>
</evidence>
<evidence type="ECO:0000256" key="5">
    <source>
        <dbReference type="SAM" id="Phobius"/>
    </source>
</evidence>
<keyword evidence="2 5" id="KW-0812">Transmembrane</keyword>
<evidence type="ECO:0008006" key="8">
    <source>
        <dbReference type="Google" id="ProtNLM"/>
    </source>
</evidence>
<feature type="transmembrane region" description="Helical" evidence="5">
    <location>
        <begin position="7"/>
        <end position="31"/>
    </location>
</feature>
<dbReference type="PROSITE" id="PS00668">
    <property type="entry name" value="COMPLEX1_ND1_2"/>
    <property type="match status" value="1"/>
</dbReference>
<dbReference type="InterPro" id="IPR052561">
    <property type="entry name" value="ComplexI_Subunit1"/>
</dbReference>
<feature type="transmembrane region" description="Helical" evidence="5">
    <location>
        <begin position="182"/>
        <end position="201"/>
    </location>
</feature>
<feature type="transmembrane region" description="Helical" evidence="5">
    <location>
        <begin position="71"/>
        <end position="91"/>
    </location>
</feature>
<evidence type="ECO:0000313" key="7">
    <source>
        <dbReference type="Proteomes" id="UP000279422"/>
    </source>
</evidence>
<feature type="transmembrane region" description="Helical" evidence="5">
    <location>
        <begin position="290"/>
        <end position="311"/>
    </location>
</feature>
<comment type="subcellular location">
    <subcellularLocation>
        <location evidence="1">Membrane</location>
        <topology evidence="1">Multi-pass membrane protein</topology>
    </subcellularLocation>
</comment>
<dbReference type="PANTHER" id="PTHR43359:SF1">
    <property type="entry name" value="FORMATE HYDROGENLYASE SUBUNIT 4-RELATED"/>
    <property type="match status" value="1"/>
</dbReference>
<name>A0A497E1A5_UNCAE</name>
<proteinExistence type="predicted"/>
<feature type="transmembrane region" description="Helical" evidence="5">
    <location>
        <begin position="143"/>
        <end position="161"/>
    </location>
</feature>
<evidence type="ECO:0000313" key="6">
    <source>
        <dbReference type="EMBL" id="RLE06659.1"/>
    </source>
</evidence>
<gene>
    <name evidence="6" type="ORF">DRJ00_09380</name>
</gene>
<evidence type="ECO:0000256" key="1">
    <source>
        <dbReference type="ARBA" id="ARBA00004141"/>
    </source>
</evidence>
<reference evidence="6 7" key="1">
    <citation type="submission" date="2018-06" db="EMBL/GenBank/DDBJ databases">
        <title>Extensive metabolic versatility and redundancy in microbially diverse, dynamic hydrothermal sediments.</title>
        <authorList>
            <person name="Dombrowski N."/>
            <person name="Teske A."/>
            <person name="Baker B.J."/>
        </authorList>
    </citation>
    <scope>NUCLEOTIDE SEQUENCE [LARGE SCALE GENOMIC DNA]</scope>
    <source>
        <strain evidence="6">B47_G16</strain>
    </source>
</reference>
<evidence type="ECO:0000256" key="3">
    <source>
        <dbReference type="ARBA" id="ARBA00022989"/>
    </source>
</evidence>